<dbReference type="GO" id="GO:0006313">
    <property type="term" value="P:DNA transposition"/>
    <property type="evidence" value="ECO:0007669"/>
    <property type="project" value="InterPro"/>
</dbReference>
<evidence type="ECO:0000256" key="3">
    <source>
        <dbReference type="ARBA" id="ARBA00023125"/>
    </source>
</evidence>
<dbReference type="KEGG" id="pbs:Plabr_1029"/>
<feature type="domain" description="Transposase IS4-like" evidence="5">
    <location>
        <begin position="137"/>
        <end position="380"/>
    </location>
</feature>
<accession>F0SGV3</accession>
<comment type="similarity">
    <text evidence="1">Belongs to the transposase 11 family.</text>
</comment>
<dbReference type="GO" id="GO:0003677">
    <property type="term" value="F:DNA binding"/>
    <property type="evidence" value="ECO:0007669"/>
    <property type="project" value="UniProtKB-KW"/>
</dbReference>
<dbReference type="eggNOG" id="COG3385">
    <property type="taxonomic scope" value="Bacteria"/>
</dbReference>
<dbReference type="STRING" id="756272.Plabr_0764"/>
<dbReference type="Gene3D" id="3.90.350.10">
    <property type="entry name" value="Transposase Inhibitor Protein From Tn5, Chain A, domain 1"/>
    <property type="match status" value="1"/>
</dbReference>
<evidence type="ECO:0000256" key="1">
    <source>
        <dbReference type="ARBA" id="ARBA00010075"/>
    </source>
</evidence>
<evidence type="ECO:0000259" key="5">
    <source>
        <dbReference type="Pfam" id="PF01609"/>
    </source>
</evidence>
<gene>
    <name evidence="6" type="ordered locus">Plabr_0764</name>
    <name evidence="7" type="ordered locus">Plabr_1029</name>
</gene>
<keyword evidence="4" id="KW-0233">DNA recombination</keyword>
<keyword evidence="8" id="KW-1185">Reference proteome</keyword>
<evidence type="ECO:0000256" key="4">
    <source>
        <dbReference type="ARBA" id="ARBA00023172"/>
    </source>
</evidence>
<dbReference type="OrthoDB" id="279773at2"/>
<dbReference type="InterPro" id="IPR002559">
    <property type="entry name" value="Transposase_11"/>
</dbReference>
<reference evidence="8" key="1">
    <citation type="submission" date="2011-02" db="EMBL/GenBank/DDBJ databases">
        <title>The complete genome of Planctomyces brasiliensis DSM 5305.</title>
        <authorList>
            <person name="Lucas S."/>
            <person name="Copeland A."/>
            <person name="Lapidus A."/>
            <person name="Bruce D."/>
            <person name="Goodwin L."/>
            <person name="Pitluck S."/>
            <person name="Kyrpides N."/>
            <person name="Mavromatis K."/>
            <person name="Pagani I."/>
            <person name="Ivanova N."/>
            <person name="Ovchinnikova G."/>
            <person name="Lu M."/>
            <person name="Detter J.C."/>
            <person name="Han C."/>
            <person name="Land M."/>
            <person name="Hauser L."/>
            <person name="Markowitz V."/>
            <person name="Cheng J.-F."/>
            <person name="Hugenholtz P."/>
            <person name="Woyke T."/>
            <person name="Wu D."/>
            <person name="Tindall B."/>
            <person name="Pomrenke H.G."/>
            <person name="Brambilla E."/>
            <person name="Klenk H.-P."/>
            <person name="Eisen J.A."/>
        </authorList>
    </citation>
    <scope>NUCLEOTIDE SEQUENCE [LARGE SCALE GENOMIC DNA]</scope>
    <source>
        <strain evidence="8">ATCC 49424 / DSM 5305 / JCM 21570 / NBRC 103401 / IFAM 1448</strain>
    </source>
</reference>
<dbReference type="Proteomes" id="UP000006860">
    <property type="component" value="Chromosome"/>
</dbReference>
<evidence type="ECO:0000313" key="6">
    <source>
        <dbReference type="EMBL" id="ADY58388.1"/>
    </source>
</evidence>
<dbReference type="RefSeq" id="WP_013627128.1">
    <property type="nucleotide sequence ID" value="NC_015174.1"/>
</dbReference>
<name>F0SGV3_RUBBR</name>
<keyword evidence="3" id="KW-0238">DNA-binding</keyword>
<dbReference type="EMBL" id="CP002546">
    <property type="protein sequence ID" value="ADY58650.1"/>
    <property type="molecule type" value="Genomic_DNA"/>
</dbReference>
<dbReference type="InterPro" id="IPR047952">
    <property type="entry name" value="Transpos_IS4"/>
</dbReference>
<protein>
    <submittedName>
        <fullName evidence="6">Transposase IS4 family protein</fullName>
    </submittedName>
</protein>
<proteinExistence type="inferred from homology"/>
<sequence length="419" mass="46376">MAKKTAKNTGLTLEGVELLRQVFPIMRTLAKAGTERDRARNRQLLYSQYASLILVSLFNPVLGTARALVAHSGVKRVRKLTGGSKVSLGSFSEAARVFDPQLLNGILDQLREELRRRQLPRLLSTARLGKVPDKLIDRLVAVDGSILSAMPQMMGRMADRDKGQWCLHAQVQVRDGQPRSTQVTSGKVAGKAAERAVLAENLQADTLYLLDRGYRSADLFNRIHEVGSDYVARLNRKDGRVAEAPLAKDNQPLALPALSDEARQMGVVADEWITLGGRCGASKIGSGHPLRRITLIPLADRASSARQGRERTDQGGRGELILATTLVDLPAEQVVQLYECRWQVELFFRFLKQVLGCKQLLSTKDEGVQMQLYCALITSLLLALCSGGSISKRQYERICLFLQGWADEEELLEVLRPPP</sequence>
<dbReference type="HOGENOM" id="CLU_606451_0_0_0"/>
<dbReference type="NCBIfam" id="NF033592">
    <property type="entry name" value="transpos_IS4_1"/>
    <property type="match status" value="1"/>
</dbReference>
<evidence type="ECO:0000313" key="8">
    <source>
        <dbReference type="Proteomes" id="UP000006860"/>
    </source>
</evidence>
<keyword evidence="2" id="KW-0815">Transposition</keyword>
<dbReference type="PANTHER" id="PTHR33258">
    <property type="entry name" value="TRANSPOSASE INSL FOR INSERTION SEQUENCE ELEMENT IS186A-RELATED"/>
    <property type="match status" value="1"/>
</dbReference>
<dbReference type="SUPFAM" id="SSF53098">
    <property type="entry name" value="Ribonuclease H-like"/>
    <property type="match status" value="1"/>
</dbReference>
<dbReference type="GO" id="GO:0004803">
    <property type="term" value="F:transposase activity"/>
    <property type="evidence" value="ECO:0007669"/>
    <property type="project" value="InterPro"/>
</dbReference>
<dbReference type="PANTHER" id="PTHR33258:SF1">
    <property type="entry name" value="TRANSPOSASE INSL FOR INSERTION SEQUENCE ELEMENT IS186A-RELATED"/>
    <property type="match status" value="1"/>
</dbReference>
<evidence type="ECO:0000313" key="7">
    <source>
        <dbReference type="EMBL" id="ADY58650.1"/>
    </source>
</evidence>
<evidence type="ECO:0000256" key="2">
    <source>
        <dbReference type="ARBA" id="ARBA00022578"/>
    </source>
</evidence>
<organism evidence="6 8">
    <name type="scientific">Rubinisphaera brasiliensis (strain ATCC 49424 / DSM 5305 / JCM 21570 / IAM 15109 / NBRC 103401 / IFAM 1448)</name>
    <name type="common">Planctomyces brasiliensis</name>
    <dbReference type="NCBI Taxonomy" id="756272"/>
    <lineage>
        <taxon>Bacteria</taxon>
        <taxon>Pseudomonadati</taxon>
        <taxon>Planctomycetota</taxon>
        <taxon>Planctomycetia</taxon>
        <taxon>Planctomycetales</taxon>
        <taxon>Planctomycetaceae</taxon>
        <taxon>Rubinisphaera</taxon>
    </lineage>
</organism>
<dbReference type="AlphaFoldDB" id="F0SGV3"/>
<dbReference type="InterPro" id="IPR012337">
    <property type="entry name" value="RNaseH-like_sf"/>
</dbReference>
<dbReference type="KEGG" id="pbs:Plabr_0764"/>
<dbReference type="Pfam" id="PF01609">
    <property type="entry name" value="DDE_Tnp_1"/>
    <property type="match status" value="1"/>
</dbReference>
<dbReference type="EMBL" id="CP002546">
    <property type="protein sequence ID" value="ADY58388.1"/>
    <property type="molecule type" value="Genomic_DNA"/>
</dbReference>